<evidence type="ECO:0000256" key="1">
    <source>
        <dbReference type="ARBA" id="ARBA00023286"/>
    </source>
</evidence>
<keyword evidence="1" id="KW-0406">Ion transport</keyword>
<feature type="transmembrane region" description="Helical" evidence="4">
    <location>
        <begin position="54"/>
        <end position="74"/>
    </location>
</feature>
<keyword evidence="1" id="KW-0813">Transport</keyword>
<dbReference type="InterPro" id="IPR018490">
    <property type="entry name" value="cNMP-bd_dom_sf"/>
</dbReference>
<evidence type="ECO:0000256" key="4">
    <source>
        <dbReference type="SAM" id="Phobius"/>
    </source>
</evidence>
<dbReference type="SUPFAM" id="SSF51206">
    <property type="entry name" value="cAMP-binding domain-like"/>
    <property type="match status" value="8"/>
</dbReference>
<dbReference type="PANTHER" id="PTHR45651">
    <property type="entry name" value="CYCLIC NUCLEOTIDE-GATED ION CHANNEL 15-RELATED-RELATED"/>
    <property type="match status" value="1"/>
</dbReference>
<keyword evidence="7" id="KW-1185">Reference proteome</keyword>
<dbReference type="Gene3D" id="2.60.120.10">
    <property type="entry name" value="Jelly Rolls"/>
    <property type="match status" value="8"/>
</dbReference>
<feature type="domain" description="Cyclic nucleotide-binding" evidence="5">
    <location>
        <begin position="946"/>
        <end position="999"/>
    </location>
</feature>
<dbReference type="EMBL" id="JAJFAZ020000002">
    <property type="protein sequence ID" value="KAI5346223.1"/>
    <property type="molecule type" value="Genomic_DNA"/>
</dbReference>
<evidence type="ECO:0000313" key="6">
    <source>
        <dbReference type="EMBL" id="KAI5346223.1"/>
    </source>
</evidence>
<feature type="domain" description="Cyclic nucleotide-binding" evidence="5">
    <location>
        <begin position="470"/>
        <end position="583"/>
    </location>
</feature>
<feature type="domain" description="Cyclic nucleotide-binding" evidence="5">
    <location>
        <begin position="816"/>
        <end position="907"/>
    </location>
</feature>
<evidence type="ECO:0000256" key="3">
    <source>
        <dbReference type="SAM" id="MobiDB-lite"/>
    </source>
</evidence>
<accession>A0AAD4ZI61</accession>
<feature type="region of interest" description="Disordered" evidence="3">
    <location>
        <begin position="1"/>
        <end position="39"/>
    </location>
</feature>
<sequence length="1452" mass="164076">MASGDVEKAEPTLVADNSNEKAARTEDPNSNKTTETKDPDAKESKFAAWLNNTFITSCVLGVFLDPLFLYIPLLNQDLKCVRLDNTLKIMALVSRSFTDLFYIGRIIFQVARFENYSPFISRFLLDQRSCPKFMTSLFRSVHDLLPEVSHVFPKPSITKEILDSYIIVDILAILPLPQVAIVILFPKRRLSGSFGMRIINFLVMGQYLPRVFRIYLSCKKAKKPFKGQIPLWVKGLLNLFLYILASHVLGAFWYFFAAQQIIRCWEYACGYGNGCGATTLDCHDHQTSRNIIALNNFCPIDPPNATLFDFGIYLNVLQSGALWSTDYPLKFLNSFCWGLRNLSSLASNLEPSFHTWEIAFVAFISIIGLILFVYLIGNLQTYVLIDTQSLEEQRRKNKLHKKIEESDQEVEKWLSRHGIPLIKKQKIMKEIKKDLEENSDFDVEREILSILSKEEIKSYSPLSRLRKVPLLKDMDKGVLGEISKKLKPETYAPGKIIIKKNAPLQMMLFIVDGHVTIEREYSGDVKPIINELQLGAGDFYGEELLVAPLWTSSGDVKPIINESVQAIDDVQALVLNATDMESISSKPKCHYLKTWTKELLTEICEKLKPEKYSRGKIIIEKTLEKMLFIAHGRVTIKRADDSSSELGAGDFYGAKLPLYVLWTSSGDAKPIINESVQAIDDVQALVLNARDMESISSKPKSIYKKLYMVTKLKKVPLLKDMDEGVLTEICEKLKPENYSSGKIIIEKTLEKMLFIAHGRVTIKKADDSSSELGAGDFFGEELLVAPLWTDMESISSKPKSIYKKLCMVTILKKVPLFKDIDGGVLREISEKLKPEKYTHGDNIIKKDKTLEKVLFILDGHVTIVNPTHSMRPLGAGDFYGGNLLVALSRTSSGDAKPINDESVEALDDVQARDDVQALVLYATDMKNIGSKFKSHFKKCMVTIRNLHPEKYTRGQIIIEKDKTLEKMLFIVDGRVAIVNATHSMWSFGSGDYYGEELLVAPLWTGDAKPIINEPVRALDDVQALVLYATDMENLGSSAKRVVSRFMKRFSASPSDIRLTWLKKVPLLKDMDEGVLREISEKLKPEKYTRGEIIINKDETLEMMLFIVDGHVTIEKADDSQSELGAGKFYGEKLPLSVLWTSPSDAKPINESVQATDDVQALVLYATDMESIGSKSKSHFKKLCMVTILKNVEIFQQMDEQVLKAISKRLKPMSFNAKKYILEEKKPLNMMFFVVRGVVLIESESAVDVNERKTVELGSFYGEELVHWVTTWVSHQTLPTKLPLSPDSALCPYHSGSVKILALKADDLKSVLSDFTLPTDSDQPRDWLTILKNVERLETMDEEVLTEICGYLELRTYEDAYIIQKDKPIEMMFFIMRGVVSVTDGSSKHYRNEGGRPNHSGDDLIEHWLQSKSTSVPAKLPTSPFSFWAIGEVEVLVLKAEDMAKVQPGDHIR</sequence>
<feature type="domain" description="Cyclic nucleotide-binding" evidence="5">
    <location>
        <begin position="1066"/>
        <end position="1163"/>
    </location>
</feature>
<dbReference type="GO" id="GO:0034220">
    <property type="term" value="P:monoatomic ion transmembrane transport"/>
    <property type="evidence" value="ECO:0007669"/>
    <property type="project" value="UniProtKB-KW"/>
</dbReference>
<dbReference type="CDD" id="cd00038">
    <property type="entry name" value="CAP_ED"/>
    <property type="match status" value="7"/>
</dbReference>
<reference evidence="6 7" key="1">
    <citation type="journal article" date="2022" name="G3 (Bethesda)">
        <title>Whole-genome sequence and methylome profiling of the almond [Prunus dulcis (Mill.) D.A. Webb] cultivar 'Nonpareil'.</title>
        <authorList>
            <person name="D'Amico-Willman K.M."/>
            <person name="Ouma W.Z."/>
            <person name="Meulia T."/>
            <person name="Sideli G.M."/>
            <person name="Gradziel T.M."/>
            <person name="Fresnedo-Ramirez J."/>
        </authorList>
    </citation>
    <scope>NUCLEOTIDE SEQUENCE [LARGE SCALE GENOMIC DNA]</scope>
    <source>
        <strain evidence="6">Clone GOH B32 T37-40</strain>
    </source>
</reference>
<dbReference type="Proteomes" id="UP001054821">
    <property type="component" value="Chromosome 2"/>
</dbReference>
<dbReference type="SUPFAM" id="SSF81324">
    <property type="entry name" value="Voltage-gated potassium channels"/>
    <property type="match status" value="1"/>
</dbReference>
<keyword evidence="1" id="KW-1071">Ligand-gated ion channel</keyword>
<proteinExistence type="predicted"/>
<name>A0AAD4ZI61_PRUDU</name>
<keyword evidence="2" id="KW-0407">Ion channel</keyword>
<feature type="compositionally biased region" description="Basic and acidic residues" evidence="3">
    <location>
        <begin position="18"/>
        <end position="39"/>
    </location>
</feature>
<keyword evidence="4" id="KW-1133">Transmembrane helix</keyword>
<feature type="transmembrane region" description="Helical" evidence="4">
    <location>
        <begin position="236"/>
        <end position="256"/>
    </location>
</feature>
<evidence type="ECO:0000313" key="7">
    <source>
        <dbReference type="Proteomes" id="UP001054821"/>
    </source>
</evidence>
<feature type="compositionally biased region" description="Basic and acidic residues" evidence="3">
    <location>
        <begin position="1"/>
        <end position="10"/>
    </location>
</feature>
<keyword evidence="4" id="KW-0472">Membrane</keyword>
<dbReference type="PANTHER" id="PTHR45651:SF68">
    <property type="entry name" value="ION TRANSPORT DOMAIN-CONTAINING PROTEIN"/>
    <property type="match status" value="1"/>
</dbReference>
<feature type="domain" description="Cyclic nucleotide-binding" evidence="5">
    <location>
        <begin position="717"/>
        <end position="800"/>
    </location>
</feature>
<feature type="transmembrane region" description="Helical" evidence="4">
    <location>
        <begin position="358"/>
        <end position="377"/>
    </location>
</feature>
<comment type="caution">
    <text evidence="6">The sequence shown here is derived from an EMBL/GenBank/DDBJ whole genome shotgun (WGS) entry which is preliminary data.</text>
</comment>
<gene>
    <name evidence="6" type="ORF">L3X38_014102</name>
</gene>
<dbReference type="GO" id="GO:0016020">
    <property type="term" value="C:membrane"/>
    <property type="evidence" value="ECO:0007669"/>
    <property type="project" value="UniProtKB-SubCell"/>
</dbReference>
<feature type="domain" description="Cyclic nucleotide-binding" evidence="5">
    <location>
        <begin position="1193"/>
        <end position="1262"/>
    </location>
</feature>
<feature type="transmembrane region" description="Helical" evidence="4">
    <location>
        <begin position="165"/>
        <end position="186"/>
    </location>
</feature>
<keyword evidence="4" id="KW-0812">Transmembrane</keyword>
<dbReference type="PROSITE" id="PS50042">
    <property type="entry name" value="CNMP_BINDING_3"/>
    <property type="match status" value="6"/>
</dbReference>
<organism evidence="6 7">
    <name type="scientific">Prunus dulcis</name>
    <name type="common">Almond</name>
    <name type="synonym">Amygdalus dulcis</name>
    <dbReference type="NCBI Taxonomy" id="3755"/>
    <lineage>
        <taxon>Eukaryota</taxon>
        <taxon>Viridiplantae</taxon>
        <taxon>Streptophyta</taxon>
        <taxon>Embryophyta</taxon>
        <taxon>Tracheophyta</taxon>
        <taxon>Spermatophyta</taxon>
        <taxon>Magnoliopsida</taxon>
        <taxon>eudicotyledons</taxon>
        <taxon>Gunneridae</taxon>
        <taxon>Pentapetalae</taxon>
        <taxon>rosids</taxon>
        <taxon>fabids</taxon>
        <taxon>Rosales</taxon>
        <taxon>Rosaceae</taxon>
        <taxon>Amygdaloideae</taxon>
        <taxon>Amygdaleae</taxon>
        <taxon>Prunus</taxon>
    </lineage>
</organism>
<protein>
    <recommendedName>
        <fullName evidence="5">Cyclic nucleotide-binding domain-containing protein</fullName>
    </recommendedName>
</protein>
<evidence type="ECO:0000256" key="2">
    <source>
        <dbReference type="ARBA" id="ARBA00023303"/>
    </source>
</evidence>
<evidence type="ECO:0000259" key="5">
    <source>
        <dbReference type="PROSITE" id="PS50042"/>
    </source>
</evidence>
<dbReference type="SMART" id="SM00100">
    <property type="entry name" value="cNMP"/>
    <property type="match status" value="5"/>
</dbReference>
<dbReference type="InterPro" id="IPR014710">
    <property type="entry name" value="RmlC-like_jellyroll"/>
</dbReference>
<dbReference type="InterPro" id="IPR000595">
    <property type="entry name" value="cNMP-bd_dom"/>
</dbReference>